<proteinExistence type="predicted"/>
<dbReference type="InterPro" id="IPR018379">
    <property type="entry name" value="BEN_domain"/>
</dbReference>
<accession>A0A1A8V918</accession>
<reference evidence="3" key="2">
    <citation type="submission" date="2016-06" db="EMBL/GenBank/DDBJ databases">
        <title>The genome of a short-lived fish provides insights into sex chromosome evolution and the genetic control of aging.</title>
        <authorList>
            <person name="Reichwald K."/>
            <person name="Felder M."/>
            <person name="Petzold A."/>
            <person name="Koch P."/>
            <person name="Groth M."/>
            <person name="Platzer M."/>
        </authorList>
    </citation>
    <scope>NUCLEOTIDE SEQUENCE</scope>
    <source>
        <tissue evidence="3">Brain</tissue>
    </source>
</reference>
<gene>
    <name evidence="3" type="primary">SI:CH211-126I22.5</name>
</gene>
<feature type="region of interest" description="Disordered" evidence="1">
    <location>
        <begin position="196"/>
        <end position="215"/>
    </location>
</feature>
<feature type="compositionally biased region" description="Low complexity" evidence="1">
    <location>
        <begin position="105"/>
        <end position="116"/>
    </location>
</feature>
<dbReference type="PROSITE" id="PS51457">
    <property type="entry name" value="BEN"/>
    <property type="match status" value="1"/>
</dbReference>
<dbReference type="EMBL" id="HAEJ01016398">
    <property type="protein sequence ID" value="SBS56855.1"/>
    <property type="molecule type" value="Transcribed_RNA"/>
</dbReference>
<dbReference type="AlphaFoldDB" id="A0A1A8V918"/>
<feature type="non-terminal residue" evidence="3">
    <location>
        <position position="1"/>
    </location>
</feature>
<sequence>FTGVDILSRDEAPVQLQDLRSGDHVLAKWSDGKFYRATVEYISGEDHSKLPKSHQTSQKSFLKMLKENVPLHSSESNTIIRSPLSEHGEEIPAMNASPDAGHATSRSSGGPPSYSSNTINTSPYGDHTPSPSPKGTDTSRPSPYGVHTASTSSYGLIHTSGPPPYGDRTLNPSPYGLNTSRPSPFGSYTPSPLLYGLNTSSPSSNRGHLLSTQLYGHANPGPSLYGGQTSSPSLYDLDTPGPSPAAGLPGSGVSLSDSGKASDQPQDRRDSGSSSDQGNIPPGRQEQNAWTPCDRCKGEVERILQQKRKIDEVLARIDPDQLGELQTLCDLIGVRHRDSPSSPLGQQELFPGSDVFISSFRLAAMNQASKPHSMRLFHALFDHLFTVEECQNAVPFGRPGNNPSGKEGKRVLDHKKVDAILTYVLRCAT</sequence>
<organism evidence="3">
    <name type="scientific">Nothobranchius furzeri</name>
    <name type="common">Turquoise killifish</name>
    <dbReference type="NCBI Taxonomy" id="105023"/>
    <lineage>
        <taxon>Eukaryota</taxon>
        <taxon>Metazoa</taxon>
        <taxon>Chordata</taxon>
        <taxon>Craniata</taxon>
        <taxon>Vertebrata</taxon>
        <taxon>Euteleostomi</taxon>
        <taxon>Actinopterygii</taxon>
        <taxon>Neopterygii</taxon>
        <taxon>Teleostei</taxon>
        <taxon>Neoteleostei</taxon>
        <taxon>Acanthomorphata</taxon>
        <taxon>Ovalentaria</taxon>
        <taxon>Atherinomorphae</taxon>
        <taxon>Cyprinodontiformes</taxon>
        <taxon>Nothobranchiidae</taxon>
        <taxon>Nothobranchius</taxon>
    </lineage>
</organism>
<dbReference type="GO" id="GO:0003677">
    <property type="term" value="F:DNA binding"/>
    <property type="evidence" value="ECO:0007669"/>
    <property type="project" value="InterPro"/>
</dbReference>
<evidence type="ECO:0000313" key="3">
    <source>
        <dbReference type="EMBL" id="SBS56855.1"/>
    </source>
</evidence>
<name>A0A1A8V918_NOTFU</name>
<dbReference type="Gene3D" id="2.30.30.140">
    <property type="match status" value="1"/>
</dbReference>
<feature type="non-terminal residue" evidence="3">
    <location>
        <position position="429"/>
    </location>
</feature>
<feature type="compositionally biased region" description="Polar residues" evidence="1">
    <location>
        <begin position="197"/>
        <end position="214"/>
    </location>
</feature>
<evidence type="ECO:0000256" key="1">
    <source>
        <dbReference type="SAM" id="MobiDB-lite"/>
    </source>
</evidence>
<feature type="compositionally biased region" description="Polar residues" evidence="1">
    <location>
        <begin position="170"/>
        <end position="190"/>
    </location>
</feature>
<feature type="region of interest" description="Disordered" evidence="1">
    <location>
        <begin position="220"/>
        <end position="292"/>
    </location>
</feature>
<feature type="domain" description="BEN" evidence="2">
    <location>
        <begin position="352"/>
        <end position="429"/>
    </location>
</feature>
<protein>
    <submittedName>
        <fullName evidence="3">Si:ch211-126i22.5</fullName>
    </submittedName>
</protein>
<evidence type="ECO:0000259" key="2">
    <source>
        <dbReference type="PROSITE" id="PS51457"/>
    </source>
</evidence>
<feature type="region of interest" description="Disordered" evidence="1">
    <location>
        <begin position="90"/>
        <end position="191"/>
    </location>
</feature>
<reference evidence="3" key="1">
    <citation type="submission" date="2016-05" db="EMBL/GenBank/DDBJ databases">
        <authorList>
            <person name="Lavstsen T."/>
            <person name="Jespersen J.S."/>
        </authorList>
    </citation>
    <scope>NUCLEOTIDE SEQUENCE</scope>
    <source>
        <tissue evidence="3">Brain</tissue>
    </source>
</reference>